<gene>
    <name evidence="2" type="ORF">Tci_926273</name>
</gene>
<accession>A0A699XCK1</accession>
<protein>
    <submittedName>
        <fullName evidence="2">Uncharacterized protein</fullName>
    </submittedName>
</protein>
<sequence length="53" mass="5306">WVKDAIDKRKRGVLGKAPKPALHAAPLDAVSSPTPDGTNGLDAAGAPEAATTT</sequence>
<organism evidence="2">
    <name type="scientific">Tanacetum cinerariifolium</name>
    <name type="common">Dalmatian daisy</name>
    <name type="synonym">Chrysanthemum cinerariifolium</name>
    <dbReference type="NCBI Taxonomy" id="118510"/>
    <lineage>
        <taxon>Eukaryota</taxon>
        <taxon>Viridiplantae</taxon>
        <taxon>Streptophyta</taxon>
        <taxon>Embryophyta</taxon>
        <taxon>Tracheophyta</taxon>
        <taxon>Spermatophyta</taxon>
        <taxon>Magnoliopsida</taxon>
        <taxon>eudicotyledons</taxon>
        <taxon>Gunneridae</taxon>
        <taxon>Pentapetalae</taxon>
        <taxon>asterids</taxon>
        <taxon>campanulids</taxon>
        <taxon>Asterales</taxon>
        <taxon>Asteraceae</taxon>
        <taxon>Asteroideae</taxon>
        <taxon>Anthemideae</taxon>
        <taxon>Anthemidinae</taxon>
        <taxon>Tanacetum</taxon>
    </lineage>
</organism>
<comment type="caution">
    <text evidence="2">The sequence shown here is derived from an EMBL/GenBank/DDBJ whole genome shotgun (WGS) entry which is preliminary data.</text>
</comment>
<feature type="non-terminal residue" evidence="2">
    <location>
        <position position="1"/>
    </location>
</feature>
<feature type="region of interest" description="Disordered" evidence="1">
    <location>
        <begin position="1"/>
        <end position="53"/>
    </location>
</feature>
<dbReference type="AlphaFoldDB" id="A0A699XCK1"/>
<reference evidence="2" key="1">
    <citation type="journal article" date="2019" name="Sci. Rep.">
        <title>Draft genome of Tanacetum cinerariifolium, the natural source of mosquito coil.</title>
        <authorList>
            <person name="Yamashiro T."/>
            <person name="Shiraishi A."/>
            <person name="Satake H."/>
            <person name="Nakayama K."/>
        </authorList>
    </citation>
    <scope>NUCLEOTIDE SEQUENCE</scope>
</reference>
<feature type="compositionally biased region" description="Low complexity" evidence="1">
    <location>
        <begin position="14"/>
        <end position="29"/>
    </location>
</feature>
<dbReference type="EMBL" id="BKCJ011804368">
    <property type="protein sequence ID" value="GFD54304.1"/>
    <property type="molecule type" value="Genomic_DNA"/>
</dbReference>
<name>A0A699XCK1_TANCI</name>
<evidence type="ECO:0000256" key="1">
    <source>
        <dbReference type="SAM" id="MobiDB-lite"/>
    </source>
</evidence>
<evidence type="ECO:0000313" key="2">
    <source>
        <dbReference type="EMBL" id="GFD54304.1"/>
    </source>
</evidence>
<proteinExistence type="predicted"/>